<sequence length="230" mass="24657">MSMSVEDLVASLNASHIGQEAIDLAALQAQLAQTLFAHQISPTYTSSSSPHSYACAQNANPTRRDPSYVQHCTTPTTRTPSSSVSWPAGYMPAGLAQKRSNSIVRAHARRPSLDEAWCDVDEMDEERMVEDMIAPSSPHSPKSFIWGCTGLNAPPAPTSTPIAIVSSPVEPQSLFTTTDPFYLQASQVPATSQPPSSLFGNAGRPSNHSPFVKSGWEGAPMQSAATTWDR</sequence>
<protein>
    <submittedName>
        <fullName evidence="2">Uncharacterized protein</fullName>
    </submittedName>
</protein>
<feature type="compositionally biased region" description="Polar residues" evidence="1">
    <location>
        <begin position="188"/>
        <end position="209"/>
    </location>
</feature>
<gene>
    <name evidence="2" type="ORF">K503DRAFT_101012</name>
</gene>
<feature type="region of interest" description="Disordered" evidence="1">
    <location>
        <begin position="188"/>
        <end position="230"/>
    </location>
</feature>
<feature type="compositionally biased region" description="Low complexity" evidence="1">
    <location>
        <begin position="43"/>
        <end position="53"/>
    </location>
</feature>
<dbReference type="STRING" id="1314800.A0A1B7N311"/>
<keyword evidence="3" id="KW-1185">Reference proteome</keyword>
<dbReference type="InParanoid" id="A0A1B7N311"/>
<accession>A0A1B7N311</accession>
<reference evidence="2 3" key="1">
    <citation type="submission" date="2016-06" db="EMBL/GenBank/DDBJ databases">
        <title>Comparative genomics of the ectomycorrhizal sister species Rhizopogon vinicolor and Rhizopogon vesiculosus (Basidiomycota: Boletales) reveals a divergence of the mating type B locus.</title>
        <authorList>
            <consortium name="DOE Joint Genome Institute"/>
            <person name="Mujic A.B."/>
            <person name="Kuo A."/>
            <person name="Tritt A."/>
            <person name="Lipzen A."/>
            <person name="Chen C."/>
            <person name="Johnson J."/>
            <person name="Sharma A."/>
            <person name="Barry K."/>
            <person name="Grigoriev I.V."/>
            <person name="Spatafora J.W."/>
        </authorList>
    </citation>
    <scope>NUCLEOTIDE SEQUENCE [LARGE SCALE GENOMIC DNA]</scope>
    <source>
        <strain evidence="2 3">AM-OR11-026</strain>
    </source>
</reference>
<evidence type="ECO:0000256" key="1">
    <source>
        <dbReference type="SAM" id="MobiDB-lite"/>
    </source>
</evidence>
<organism evidence="2 3">
    <name type="scientific">Rhizopogon vinicolor AM-OR11-026</name>
    <dbReference type="NCBI Taxonomy" id="1314800"/>
    <lineage>
        <taxon>Eukaryota</taxon>
        <taxon>Fungi</taxon>
        <taxon>Dikarya</taxon>
        <taxon>Basidiomycota</taxon>
        <taxon>Agaricomycotina</taxon>
        <taxon>Agaricomycetes</taxon>
        <taxon>Agaricomycetidae</taxon>
        <taxon>Boletales</taxon>
        <taxon>Suillineae</taxon>
        <taxon>Rhizopogonaceae</taxon>
        <taxon>Rhizopogon</taxon>
    </lineage>
</organism>
<dbReference type="Proteomes" id="UP000092154">
    <property type="component" value="Unassembled WGS sequence"/>
</dbReference>
<dbReference type="AlphaFoldDB" id="A0A1B7N311"/>
<evidence type="ECO:0000313" key="2">
    <source>
        <dbReference type="EMBL" id="OAX39246.1"/>
    </source>
</evidence>
<dbReference type="OrthoDB" id="3262664at2759"/>
<feature type="region of interest" description="Disordered" evidence="1">
    <location>
        <begin position="43"/>
        <end position="66"/>
    </location>
</feature>
<name>A0A1B7N311_9AGAM</name>
<dbReference type="EMBL" id="KV448257">
    <property type="protein sequence ID" value="OAX39246.1"/>
    <property type="molecule type" value="Genomic_DNA"/>
</dbReference>
<proteinExistence type="predicted"/>
<evidence type="ECO:0000313" key="3">
    <source>
        <dbReference type="Proteomes" id="UP000092154"/>
    </source>
</evidence>